<proteinExistence type="predicted"/>
<dbReference type="PANTHER" id="PTHR48084:SF3">
    <property type="entry name" value="SUBUNIT OF PYRUVATE:FLAVODOXIN OXIDOREDUCTASE"/>
    <property type="match status" value="1"/>
</dbReference>
<dbReference type="Gene3D" id="3.40.50.970">
    <property type="match status" value="1"/>
</dbReference>
<gene>
    <name evidence="4" type="ORF">ABC974_20055</name>
</gene>
<keyword evidence="1" id="KW-0560">Oxidoreductase</keyword>
<dbReference type="Pfam" id="PF20169">
    <property type="entry name" value="DUF6537"/>
    <property type="match status" value="1"/>
</dbReference>
<feature type="domain" description="DUF6537" evidence="3">
    <location>
        <begin position="939"/>
        <end position="1139"/>
    </location>
</feature>
<dbReference type="InterPro" id="IPR046667">
    <property type="entry name" value="DUF6537"/>
</dbReference>
<dbReference type="InterPro" id="IPR029061">
    <property type="entry name" value="THDP-binding"/>
</dbReference>
<dbReference type="NCBIfam" id="NF009588">
    <property type="entry name" value="PRK13029.1"/>
    <property type="match status" value="1"/>
</dbReference>
<evidence type="ECO:0000259" key="2">
    <source>
        <dbReference type="Pfam" id="PF01558"/>
    </source>
</evidence>
<dbReference type="Pfam" id="PF01558">
    <property type="entry name" value="POR"/>
    <property type="match status" value="1"/>
</dbReference>
<dbReference type="SUPFAM" id="SSF53323">
    <property type="entry name" value="Pyruvate-ferredoxin oxidoreductase, PFOR, domain III"/>
    <property type="match status" value="1"/>
</dbReference>
<organism evidence="4 5">
    <name type="scientific">Sphingomonas oligophenolica</name>
    <dbReference type="NCBI Taxonomy" id="301154"/>
    <lineage>
        <taxon>Bacteria</taxon>
        <taxon>Pseudomonadati</taxon>
        <taxon>Pseudomonadota</taxon>
        <taxon>Alphaproteobacteria</taxon>
        <taxon>Sphingomonadales</taxon>
        <taxon>Sphingomonadaceae</taxon>
        <taxon>Sphingomonas</taxon>
    </lineage>
</organism>
<accession>A0ABU9Y829</accession>
<dbReference type="InterPro" id="IPR002880">
    <property type="entry name" value="Pyrv_Fd/Flavodoxin_OxRdtase_N"/>
</dbReference>
<name>A0ABU9Y829_9SPHN</name>
<dbReference type="Proteomes" id="UP001419910">
    <property type="component" value="Unassembled WGS sequence"/>
</dbReference>
<dbReference type="NCBIfam" id="NF009589">
    <property type="entry name" value="PRK13030.1"/>
    <property type="match status" value="1"/>
</dbReference>
<keyword evidence="5" id="KW-1185">Reference proteome</keyword>
<evidence type="ECO:0000256" key="1">
    <source>
        <dbReference type="ARBA" id="ARBA00023002"/>
    </source>
</evidence>
<dbReference type="InterPro" id="IPR009014">
    <property type="entry name" value="Transketo_C/PFOR_II"/>
</dbReference>
<dbReference type="RefSeq" id="WP_343888729.1">
    <property type="nucleotide sequence ID" value="NZ_BAAAEH010000013.1"/>
</dbReference>
<dbReference type="InterPro" id="IPR051457">
    <property type="entry name" value="2-oxoacid:Fd_oxidoreductase"/>
</dbReference>
<dbReference type="SUPFAM" id="SSF52518">
    <property type="entry name" value="Thiamin diphosphate-binding fold (THDP-binding)"/>
    <property type="match status" value="2"/>
</dbReference>
<dbReference type="InterPro" id="IPR002869">
    <property type="entry name" value="Pyrv_flavodox_OxRed_cen"/>
</dbReference>
<evidence type="ECO:0000313" key="4">
    <source>
        <dbReference type="EMBL" id="MEN2791936.1"/>
    </source>
</evidence>
<dbReference type="CDD" id="cd07034">
    <property type="entry name" value="TPP_PYR_PFOR_IOR-alpha_like"/>
    <property type="match status" value="1"/>
</dbReference>
<dbReference type="Gene3D" id="3.40.920.10">
    <property type="entry name" value="Pyruvate-ferredoxin oxidoreductase, PFOR, domain III"/>
    <property type="match status" value="1"/>
</dbReference>
<comment type="caution">
    <text evidence="4">The sequence shown here is derived from an EMBL/GenBank/DDBJ whole genome shotgun (WGS) entry which is preliminary data.</text>
</comment>
<reference evidence="4 5" key="1">
    <citation type="submission" date="2024-05" db="EMBL/GenBank/DDBJ databases">
        <authorList>
            <person name="Liu Q."/>
            <person name="Xin Y.-H."/>
        </authorList>
    </citation>
    <scope>NUCLEOTIDE SEQUENCE [LARGE SCALE GENOMIC DNA]</scope>
    <source>
        <strain evidence="4 5">CGMCC 1.10181</strain>
    </source>
</reference>
<dbReference type="EMBL" id="JBDIME010000021">
    <property type="protein sequence ID" value="MEN2791936.1"/>
    <property type="molecule type" value="Genomic_DNA"/>
</dbReference>
<protein>
    <submittedName>
        <fullName evidence="4">Indolepyruvate ferredoxin oxidoreductase family protein</fullName>
    </submittedName>
</protein>
<sequence>MEHERITSLDAIYNAETGPTFMTGIQALVRLPMMQRRLDRIRGLNTAGLVSGYRGSPLGAYDQQLWKAEKQLAAHDIVFQPGLNEDLAATALWGAQMHKAYGPTKADGVFGIWYGKGNGVDRTGDVFRNANMLGTSPLGGVLAVGGDDHAAQSSMFPHQTDGIFQSVMMPVLQPAHVSEILSLGLAGIAMSRFSGVWVAMKTIAEVVESAATFELPDAYPEYLSPADLMPAHGLNWDPTIAWPGQRAEYERRMIEERIPAAIGWATANRIDHPVFESDRKRLCIVTVGKAHQDVMQALSNLGICEDEAQAVGISIYKVAMSWPLAADPLLAFASDADEILVIEEKGPTVEEQIKTASFHRAGKRVRVTGKKDEKGKPLLPLVGELTPLTVAEVIVRRLRDGDVVGINDRLTALIARGKRGEIIPFPVRRPFFCSGCPHNSSTKTPEGSMSGGGIGCHVMALAQPKLKTPTFSQMGGEGLQWVGAAPFSQTGHIFQNLGDGTYQHSGLLAIRAAVASKTNITFKILYNDAVAMTGGQPAEGVIEPRRIVAQLLAEGVGDVRLVSDDPGKWRNLPGGVKALHRDDMDAIQRELREAPGVSAIVYEQTCAAEKRRRRKRGAFPDLDRRLFINPRVCEGCGDCSVQSNCIAVEPVKTDFGTKRRINQSACNKDFSCVKGFCPSFVEIDGPVLRKPDGDRIKAVEADLFATLPEPTCVAIDGVYNVYVAGIGGLGVLTVGALLGAAAHLEGLASTVLDFTGLAQKNGAVVSQVRIAPHGTAIHAVRIGAGETDLLLGTDSVVAASPDALSKFAKGRGAIVLNGDETPTADIVTDRDATLPTARMIDVLLTRAGDKGFLLSATRIAEGLFGNSVAANTLLVGYAWQKGLLPLSAEAFEAAIEANGAAVALNKRAFLWGRLAAVDSSKVEKIAGLIETDAAIEETLDALIDRRIVDLVAYQDQAYAARYVATIERVRAATAGLGAEGNDMLRAVAVNAYKLMAYKDEYEVARLYADPAFQQTLAMQFAETRRVSVWLAPPIISRIDPRTGRPVKRKFGPWVFTAFTFLARLKSLRGSWADPFGHTHERRAERALRDDYIAMIEALCNGLDKTGLDHARTLASLPDMVRGYGTVKEQAMAEYRTKRAELLAKVEDQPELISSVSEAA</sequence>
<evidence type="ECO:0000313" key="5">
    <source>
        <dbReference type="Proteomes" id="UP001419910"/>
    </source>
</evidence>
<feature type="domain" description="Pyruvate/ketoisovalerate oxidoreductase catalytic" evidence="2">
    <location>
        <begin position="727"/>
        <end position="911"/>
    </location>
</feature>
<evidence type="ECO:0000259" key="3">
    <source>
        <dbReference type="Pfam" id="PF20169"/>
    </source>
</evidence>
<dbReference type="SUPFAM" id="SSF52922">
    <property type="entry name" value="TK C-terminal domain-like"/>
    <property type="match status" value="1"/>
</dbReference>
<dbReference type="PANTHER" id="PTHR48084">
    <property type="entry name" value="2-OXOGLUTARATE OXIDOREDUCTASE SUBUNIT KORB-RELATED"/>
    <property type="match status" value="1"/>
</dbReference>
<dbReference type="InterPro" id="IPR019752">
    <property type="entry name" value="Pyrv/ketoisovalerate_OxRed_cat"/>
</dbReference>